<dbReference type="EMBL" id="JABWTA010000001">
    <property type="protein sequence ID" value="NVE95937.1"/>
    <property type="molecule type" value="Genomic_DNA"/>
</dbReference>
<accession>A0A850H9U3</accession>
<proteinExistence type="predicted"/>
<gene>
    <name evidence="2" type="ORF">HUO12_13615</name>
</gene>
<evidence type="ECO:0000313" key="2">
    <source>
        <dbReference type="EMBL" id="NVE95937.1"/>
    </source>
</evidence>
<name>A0A850H9U3_9SPHN</name>
<protein>
    <submittedName>
        <fullName evidence="2">Uncharacterized protein</fullName>
    </submittedName>
</protein>
<evidence type="ECO:0000256" key="1">
    <source>
        <dbReference type="SAM" id="MobiDB-lite"/>
    </source>
</evidence>
<sequence length="129" mass="13647">MSLAACGNEEERPGEVDSFSGIGDNEVISVLGTEPFWSMEIKQGTLLYTTPQNLEGEVATVSRFAGNNGLGFAGELMEQPLAVAITPGKCSDTMSDRTYPFTATVTVGGEQRNGCAYTDQQPFEGDAAP</sequence>
<evidence type="ECO:0000313" key="3">
    <source>
        <dbReference type="Proteomes" id="UP000546031"/>
    </source>
</evidence>
<comment type="caution">
    <text evidence="2">The sequence shown here is derived from an EMBL/GenBank/DDBJ whole genome shotgun (WGS) entry which is preliminary data.</text>
</comment>
<dbReference type="AlphaFoldDB" id="A0A850H9U3"/>
<organism evidence="2 3">
    <name type="scientific">Altererythrobacter lutimaris</name>
    <dbReference type="NCBI Taxonomy" id="2743979"/>
    <lineage>
        <taxon>Bacteria</taxon>
        <taxon>Pseudomonadati</taxon>
        <taxon>Pseudomonadota</taxon>
        <taxon>Alphaproteobacteria</taxon>
        <taxon>Sphingomonadales</taxon>
        <taxon>Erythrobacteraceae</taxon>
        <taxon>Altererythrobacter</taxon>
    </lineage>
</organism>
<reference evidence="2 3" key="1">
    <citation type="submission" date="2020-06" db="EMBL/GenBank/DDBJ databases">
        <title>Altererythrobacter lutimaris sp. nov., a marine bacterium isolated from a tidal flat.</title>
        <authorList>
            <person name="Kim D."/>
            <person name="Yoo Y."/>
            <person name="Kim J.-J."/>
        </authorList>
    </citation>
    <scope>NUCLEOTIDE SEQUENCE [LARGE SCALE GENOMIC DNA]</scope>
    <source>
        <strain evidence="2 3">JGD-16</strain>
    </source>
</reference>
<keyword evidence="3" id="KW-1185">Reference proteome</keyword>
<dbReference type="Proteomes" id="UP000546031">
    <property type="component" value="Unassembled WGS sequence"/>
</dbReference>
<feature type="region of interest" description="Disordered" evidence="1">
    <location>
        <begin position="1"/>
        <end position="20"/>
    </location>
</feature>